<feature type="domain" description="Galactosyltransferase C-terminal" evidence="3">
    <location>
        <begin position="31"/>
        <end position="93"/>
    </location>
</feature>
<evidence type="ECO:0000256" key="1">
    <source>
        <dbReference type="ARBA" id="ARBA00022679"/>
    </source>
</evidence>
<dbReference type="AlphaFoldDB" id="A0A8S3ZZ58"/>
<keyword evidence="1" id="KW-0808">Transferase</keyword>
<keyword evidence="5" id="KW-1185">Reference proteome</keyword>
<dbReference type="SUPFAM" id="SSF53448">
    <property type="entry name" value="Nucleotide-diphospho-sugar transferases"/>
    <property type="match status" value="1"/>
</dbReference>
<dbReference type="Pfam" id="PF02709">
    <property type="entry name" value="Glyco_transf_7C"/>
    <property type="match status" value="1"/>
</dbReference>
<proteinExistence type="predicted"/>
<accession>A0A8S3ZZ58</accession>
<feature type="non-terminal residue" evidence="4">
    <location>
        <position position="132"/>
    </location>
</feature>
<evidence type="ECO:0000259" key="3">
    <source>
        <dbReference type="Pfam" id="PF02709"/>
    </source>
</evidence>
<dbReference type="GO" id="GO:0004653">
    <property type="term" value="F:polypeptide N-acetylgalactosaminyltransferase activity"/>
    <property type="evidence" value="ECO:0007669"/>
    <property type="project" value="TreeGrafter"/>
</dbReference>
<evidence type="ECO:0000313" key="4">
    <source>
        <dbReference type="EMBL" id="CAG5132076.1"/>
    </source>
</evidence>
<sequence length="132" mass="15567">MCGFEFDMQFSWIPMPPVDGIKRKTLAEPVATPTHLGCCLATSKRNFEKLGMYDPKLEIWGCENLELSFKAWMCGGRMEVIPCSHIAHMFKHHGSYKWVGRPYILERNCFRVAEVWMDQYKVFYHHRLSDFQ</sequence>
<dbReference type="GO" id="GO:0005794">
    <property type="term" value="C:Golgi apparatus"/>
    <property type="evidence" value="ECO:0007669"/>
    <property type="project" value="TreeGrafter"/>
</dbReference>
<dbReference type="PANTHER" id="PTHR11675:SF131">
    <property type="entry name" value="POLYPEPTIDE N-ACETYLGALACTOSAMINYLTRANSFERASE 9-RELATED"/>
    <property type="match status" value="1"/>
</dbReference>
<name>A0A8S3ZZ58_9EUPU</name>
<dbReference type="PANTHER" id="PTHR11675">
    <property type="entry name" value="N-ACETYLGALACTOSAMINYLTRANSFERASE"/>
    <property type="match status" value="1"/>
</dbReference>
<dbReference type="InterPro" id="IPR029044">
    <property type="entry name" value="Nucleotide-diphossugar_trans"/>
</dbReference>
<dbReference type="EMBL" id="CAJHNH020005062">
    <property type="protein sequence ID" value="CAG5132076.1"/>
    <property type="molecule type" value="Genomic_DNA"/>
</dbReference>
<protein>
    <recommendedName>
        <fullName evidence="3">Galactosyltransferase C-terminal domain-containing protein</fullName>
    </recommendedName>
</protein>
<dbReference type="GO" id="GO:0006493">
    <property type="term" value="P:protein O-linked glycosylation"/>
    <property type="evidence" value="ECO:0007669"/>
    <property type="project" value="TreeGrafter"/>
</dbReference>
<dbReference type="Proteomes" id="UP000678393">
    <property type="component" value="Unassembled WGS sequence"/>
</dbReference>
<evidence type="ECO:0000256" key="2">
    <source>
        <dbReference type="ARBA" id="ARBA00023157"/>
    </source>
</evidence>
<dbReference type="OrthoDB" id="6128211at2759"/>
<comment type="caution">
    <text evidence="4">The sequence shown here is derived from an EMBL/GenBank/DDBJ whole genome shotgun (WGS) entry which is preliminary data.</text>
</comment>
<evidence type="ECO:0000313" key="5">
    <source>
        <dbReference type="Proteomes" id="UP000678393"/>
    </source>
</evidence>
<keyword evidence="2" id="KW-1015">Disulfide bond</keyword>
<organism evidence="4 5">
    <name type="scientific">Candidula unifasciata</name>
    <dbReference type="NCBI Taxonomy" id="100452"/>
    <lineage>
        <taxon>Eukaryota</taxon>
        <taxon>Metazoa</taxon>
        <taxon>Spiralia</taxon>
        <taxon>Lophotrochozoa</taxon>
        <taxon>Mollusca</taxon>
        <taxon>Gastropoda</taxon>
        <taxon>Heterobranchia</taxon>
        <taxon>Euthyneura</taxon>
        <taxon>Panpulmonata</taxon>
        <taxon>Eupulmonata</taxon>
        <taxon>Stylommatophora</taxon>
        <taxon>Helicina</taxon>
        <taxon>Helicoidea</taxon>
        <taxon>Geomitridae</taxon>
        <taxon>Candidula</taxon>
    </lineage>
</organism>
<reference evidence="4" key="1">
    <citation type="submission" date="2021-04" db="EMBL/GenBank/DDBJ databases">
        <authorList>
            <consortium name="Molecular Ecology Group"/>
        </authorList>
    </citation>
    <scope>NUCLEOTIDE SEQUENCE</scope>
</reference>
<gene>
    <name evidence="4" type="ORF">CUNI_LOCUS17634</name>
</gene>
<dbReference type="Gene3D" id="3.90.550.10">
    <property type="entry name" value="Spore Coat Polysaccharide Biosynthesis Protein SpsA, Chain A"/>
    <property type="match status" value="1"/>
</dbReference>
<dbReference type="InterPro" id="IPR027791">
    <property type="entry name" value="Galactosyl_T_C"/>
</dbReference>